<dbReference type="STRING" id="142842.SAMN02745118_00148"/>
<dbReference type="RefSeq" id="WP_078808681.1">
    <property type="nucleotide sequence ID" value="NZ_FUWM01000003.1"/>
</dbReference>
<dbReference type="SUPFAM" id="SSF53822">
    <property type="entry name" value="Periplasmic binding protein-like I"/>
    <property type="match status" value="1"/>
</dbReference>
<dbReference type="PROSITE" id="PS51257">
    <property type="entry name" value="PROKAR_LIPOPROTEIN"/>
    <property type="match status" value="1"/>
</dbReference>
<dbReference type="InterPro" id="IPR028082">
    <property type="entry name" value="Peripla_BP_I"/>
</dbReference>
<dbReference type="InterPro" id="IPR007487">
    <property type="entry name" value="ABC_transpt-TYRBP-like"/>
</dbReference>
<evidence type="ECO:0000313" key="1">
    <source>
        <dbReference type="EMBL" id="SJZ30974.1"/>
    </source>
</evidence>
<gene>
    <name evidence="1" type="ORF">SAMN02745118_00148</name>
</gene>
<name>A0A1T4JLB7_9FIRM</name>
<dbReference type="PANTHER" id="PTHR35271">
    <property type="entry name" value="ABC TRANSPORTER, SUBSTRATE-BINDING LIPOPROTEIN-RELATED"/>
    <property type="match status" value="1"/>
</dbReference>
<sequence length="335" mass="36001">MRNLVRNRLTFVVLILTLALVITGCGQQSKDTETSNDKLKIGIIQIVEHPALDAARKGFIDSLTKQGYKEGEDVVYDYQNAQGDMSTAQTIAKQFKNNQVDMILAIATPTAQAAANVTSDIPILITAVTDPKAAGLVKNLKRPGTNVTGTSDLTPVRKQLQLLKKIKPNIQNIGIIYNAGETNSVVQAKIAEKAAKDLGLNLENGTVSTTSDVLQATQTLIGKVDAFYVPTDNTVASAIEAVVKVASEEDLPLVVGEEGMVERGALATIGINYYKLGKQTGEMAVKVIKGADPAQMPIEYLKTTELIINKDAAEKMNVSIPQEILDNAKEVLNNK</sequence>
<keyword evidence="2" id="KW-1185">Reference proteome</keyword>
<dbReference type="Gene3D" id="3.40.50.2300">
    <property type="match status" value="2"/>
</dbReference>
<dbReference type="CDD" id="cd06325">
    <property type="entry name" value="PBP1_ABC_unchar_transporter"/>
    <property type="match status" value="1"/>
</dbReference>
<dbReference type="PANTHER" id="PTHR35271:SF1">
    <property type="entry name" value="ABC TRANSPORTER, SUBSTRATE-BINDING LIPOPROTEIN"/>
    <property type="match status" value="1"/>
</dbReference>
<dbReference type="OrthoDB" id="9776955at2"/>
<dbReference type="Pfam" id="PF04392">
    <property type="entry name" value="ABC_sub_bind"/>
    <property type="match status" value="1"/>
</dbReference>
<accession>A0A1T4JLB7</accession>
<proteinExistence type="predicted"/>
<organism evidence="1 2">
    <name type="scientific">Selenihalanaerobacter shriftii</name>
    <dbReference type="NCBI Taxonomy" id="142842"/>
    <lineage>
        <taxon>Bacteria</taxon>
        <taxon>Bacillati</taxon>
        <taxon>Bacillota</taxon>
        <taxon>Clostridia</taxon>
        <taxon>Halanaerobiales</taxon>
        <taxon>Halobacteroidaceae</taxon>
        <taxon>Selenihalanaerobacter</taxon>
    </lineage>
</organism>
<reference evidence="2" key="1">
    <citation type="submission" date="2017-02" db="EMBL/GenBank/DDBJ databases">
        <authorList>
            <person name="Varghese N."/>
            <person name="Submissions S."/>
        </authorList>
    </citation>
    <scope>NUCLEOTIDE SEQUENCE [LARGE SCALE GENOMIC DNA]</scope>
    <source>
        <strain evidence="2">ATCC BAA-73</strain>
    </source>
</reference>
<dbReference type="EMBL" id="FUWM01000003">
    <property type="protein sequence ID" value="SJZ30974.1"/>
    <property type="molecule type" value="Genomic_DNA"/>
</dbReference>
<protein>
    <submittedName>
        <fullName evidence="1">Putative ABC transport system substrate-binding protein</fullName>
    </submittedName>
</protein>
<evidence type="ECO:0000313" key="2">
    <source>
        <dbReference type="Proteomes" id="UP000190625"/>
    </source>
</evidence>
<dbReference type="AlphaFoldDB" id="A0A1T4JLB7"/>
<dbReference type="Proteomes" id="UP000190625">
    <property type="component" value="Unassembled WGS sequence"/>
</dbReference>